<dbReference type="Proteomes" id="UP001169862">
    <property type="component" value="Unassembled WGS sequence"/>
</dbReference>
<accession>A0AAW7XDT1</accession>
<evidence type="ECO:0000259" key="3">
    <source>
        <dbReference type="Pfam" id="PF01738"/>
    </source>
</evidence>
<dbReference type="PANTHER" id="PTHR22946:SF9">
    <property type="entry name" value="POLYKETIDE TRANSFERASE AF380"/>
    <property type="match status" value="1"/>
</dbReference>
<sequence>MRFCAITLRCFITLISTLLTVNSFAGPSHLKQHQFSFPELPYTSYVNFPSATEANPIEISAQLRIPKGYESQKIPAVVIMHGSAGVDSRGSLYTLALNEAGIATLEVDLWAARGWTGSVSGRPSGVPETVPDAFGALKFLSTQPGIDADNIGILGFSWGGVITMLAATQPYADQFGQDLRFASHIANYPVCWAYNTVPGYEFYHLTGAPVLIQSGELDTYDLPDTCSNLVSSLPNDAQGVLAHRQYRGATHAWDRLQPEMIVTDPYACLGSGCEVTFTPNLRQAIKSQRKVVRFFRQTLNN</sequence>
<dbReference type="GO" id="GO:0004252">
    <property type="term" value="F:serine-type endopeptidase activity"/>
    <property type="evidence" value="ECO:0007669"/>
    <property type="project" value="InterPro"/>
</dbReference>
<dbReference type="Pfam" id="PF01738">
    <property type="entry name" value="DLH"/>
    <property type="match status" value="1"/>
</dbReference>
<name>A0AAW7XDT1_9GAMM</name>
<dbReference type="SUPFAM" id="SSF53474">
    <property type="entry name" value="alpha/beta-Hydrolases"/>
    <property type="match status" value="1"/>
</dbReference>
<dbReference type="InterPro" id="IPR050261">
    <property type="entry name" value="FrsA_esterase"/>
</dbReference>
<protein>
    <submittedName>
        <fullName evidence="4">Dienelactone hydrolase family protein</fullName>
    </submittedName>
</protein>
<dbReference type="InterPro" id="IPR029058">
    <property type="entry name" value="AB_hydrolase_fold"/>
</dbReference>
<dbReference type="PROSITE" id="PS00708">
    <property type="entry name" value="PRO_ENDOPEP_SER"/>
    <property type="match status" value="1"/>
</dbReference>
<comment type="caution">
    <text evidence="4">The sequence shown here is derived from an EMBL/GenBank/DDBJ whole genome shotgun (WGS) entry which is preliminary data.</text>
</comment>
<dbReference type="AlphaFoldDB" id="A0AAW7XDT1"/>
<organism evidence="4 5">
    <name type="scientific">Neptunomonas phycophila</name>
    <dbReference type="NCBI Taxonomy" id="1572645"/>
    <lineage>
        <taxon>Bacteria</taxon>
        <taxon>Pseudomonadati</taxon>
        <taxon>Pseudomonadota</taxon>
        <taxon>Gammaproteobacteria</taxon>
        <taxon>Oceanospirillales</taxon>
        <taxon>Oceanospirillaceae</taxon>
        <taxon>Neptunomonas</taxon>
    </lineage>
</organism>
<evidence type="ECO:0000313" key="5">
    <source>
        <dbReference type="Proteomes" id="UP001169862"/>
    </source>
</evidence>
<feature type="chain" id="PRO_5043712236" evidence="2">
    <location>
        <begin position="26"/>
        <end position="301"/>
    </location>
</feature>
<proteinExistence type="predicted"/>
<dbReference type="InterPro" id="IPR002925">
    <property type="entry name" value="Dienelactn_hydro"/>
</dbReference>
<dbReference type="GO" id="GO:0006508">
    <property type="term" value="P:proteolysis"/>
    <property type="evidence" value="ECO:0007669"/>
    <property type="project" value="InterPro"/>
</dbReference>
<dbReference type="GO" id="GO:0052689">
    <property type="term" value="F:carboxylic ester hydrolase activity"/>
    <property type="evidence" value="ECO:0007669"/>
    <property type="project" value="UniProtKB-ARBA"/>
</dbReference>
<keyword evidence="2" id="KW-0732">Signal</keyword>
<reference evidence="4" key="1">
    <citation type="submission" date="2023-07" db="EMBL/GenBank/DDBJ databases">
        <title>Genome content predicts the carbon catabolic preferences of heterotrophic bacteria.</title>
        <authorList>
            <person name="Gralka M."/>
        </authorList>
    </citation>
    <scope>NUCLEOTIDE SEQUENCE</scope>
    <source>
        <strain evidence="4">I2M16</strain>
    </source>
</reference>
<evidence type="ECO:0000313" key="4">
    <source>
        <dbReference type="EMBL" id="MDO6452150.1"/>
    </source>
</evidence>
<evidence type="ECO:0000256" key="2">
    <source>
        <dbReference type="SAM" id="SignalP"/>
    </source>
</evidence>
<dbReference type="Gene3D" id="3.40.50.1820">
    <property type="entry name" value="alpha/beta hydrolase"/>
    <property type="match status" value="1"/>
</dbReference>
<dbReference type="InterPro" id="IPR002471">
    <property type="entry name" value="Pept_S9_AS"/>
</dbReference>
<dbReference type="EMBL" id="JAUOPG010000001">
    <property type="protein sequence ID" value="MDO6452150.1"/>
    <property type="molecule type" value="Genomic_DNA"/>
</dbReference>
<evidence type="ECO:0000256" key="1">
    <source>
        <dbReference type="ARBA" id="ARBA00022801"/>
    </source>
</evidence>
<dbReference type="PANTHER" id="PTHR22946">
    <property type="entry name" value="DIENELACTONE HYDROLASE DOMAIN-CONTAINING PROTEIN-RELATED"/>
    <property type="match status" value="1"/>
</dbReference>
<dbReference type="RefSeq" id="WP_277253161.1">
    <property type="nucleotide sequence ID" value="NZ_JALRCW010000166.1"/>
</dbReference>
<feature type="domain" description="Dienelactone hydrolase" evidence="3">
    <location>
        <begin position="66"/>
        <end position="266"/>
    </location>
</feature>
<gene>
    <name evidence="4" type="ORF">Q4490_01105</name>
</gene>
<keyword evidence="1 4" id="KW-0378">Hydrolase</keyword>
<feature type="signal peptide" evidence="2">
    <location>
        <begin position="1"/>
        <end position="25"/>
    </location>
</feature>